<dbReference type="Proteomes" id="UP000652681">
    <property type="component" value="Unassembled WGS sequence"/>
</dbReference>
<evidence type="ECO:0000313" key="1">
    <source>
        <dbReference type="EMBL" id="MBC9811371.1"/>
    </source>
</evidence>
<sequence length="488" mass="53452">MKNIKLYQVFLALLGLIAILLTISLFIPEEGIRVFGMNLKFPTIGRLMHPKKQETAEIDNIIVDVDTTFADPLLQHQNGSNGDMGAPNAGELSVKNSTIIHLNDAGLVNLHNFFEKLSSAATAKKKVHILHYGDSQIEGDRMTGFIRERLQNQFGGNGPGLVPANNVYNTFAFVQTYSPNFKRYTCFGGDKLNSRKYGVMGSAARFTREYKDSAEIANETSIKTGWIELAASGSAFGRSRSFSTVKMYYNSCIKPCAINVYENGALIHQDSLKADGKSHIFKLTFPGTPGKLKFEFSTAISPTISNFTLEGDYGVQMSNIGMRGSSGTIFGSMDRGVVAEAMNDLGVELIIMQYGGNSVPFFKDSASVRNYASYFKGQLNSLKSMRPSAAIVVIGPSDMSRMVDGIYETYPFLPYCVEQMKKVSMEAGAGYWDLYGAMGGKNSMPAWVNKGLAGNDYIHFSNGGARVAAQLFYDALIAEYVKWSGKGE</sequence>
<dbReference type="SUPFAM" id="SSF52266">
    <property type="entry name" value="SGNH hydrolase"/>
    <property type="match status" value="1"/>
</dbReference>
<accession>A0A8J6P7I8</accession>
<dbReference type="Gene3D" id="3.40.50.1110">
    <property type="entry name" value="SGNH hydrolase"/>
    <property type="match status" value="1"/>
</dbReference>
<evidence type="ECO:0000313" key="2">
    <source>
        <dbReference type="Proteomes" id="UP000652681"/>
    </source>
</evidence>
<evidence type="ECO:0008006" key="3">
    <source>
        <dbReference type="Google" id="ProtNLM"/>
    </source>
</evidence>
<comment type="caution">
    <text evidence="1">The sequence shown here is derived from an EMBL/GenBank/DDBJ whole genome shotgun (WGS) entry which is preliminary data.</text>
</comment>
<dbReference type="EMBL" id="JACVEL010000001">
    <property type="protein sequence ID" value="MBC9811371.1"/>
    <property type="molecule type" value="Genomic_DNA"/>
</dbReference>
<organism evidence="1 2">
    <name type="scientific">Taishania pollutisoli</name>
    <dbReference type="NCBI Taxonomy" id="2766479"/>
    <lineage>
        <taxon>Bacteria</taxon>
        <taxon>Pseudomonadati</taxon>
        <taxon>Bacteroidota</taxon>
        <taxon>Flavobacteriia</taxon>
        <taxon>Flavobacteriales</taxon>
        <taxon>Crocinitomicaceae</taxon>
        <taxon>Taishania</taxon>
    </lineage>
</organism>
<proteinExistence type="predicted"/>
<gene>
    <name evidence="1" type="ORF">H9Y05_02675</name>
</gene>
<dbReference type="Gene3D" id="2.60.120.1360">
    <property type="match status" value="1"/>
</dbReference>
<dbReference type="InterPro" id="IPR036514">
    <property type="entry name" value="SGNH_hydro_sf"/>
</dbReference>
<keyword evidence="2" id="KW-1185">Reference proteome</keyword>
<name>A0A8J6P7I8_9FLAO</name>
<reference evidence="1" key="1">
    <citation type="submission" date="2020-09" db="EMBL/GenBank/DDBJ databases">
        <title>Taishania pollutisoli gen. nov., sp. nov., Isolated from Tetrabromobisphenol A-Contaminated Soil.</title>
        <authorList>
            <person name="Chen Q."/>
        </authorList>
    </citation>
    <scope>NUCLEOTIDE SEQUENCE</scope>
    <source>
        <strain evidence="1">CZZ-1</strain>
    </source>
</reference>
<protein>
    <recommendedName>
        <fullName evidence="3">SGNH hydrolase-type esterase domain-containing protein</fullName>
    </recommendedName>
</protein>
<dbReference type="GO" id="GO:0016788">
    <property type="term" value="F:hydrolase activity, acting on ester bonds"/>
    <property type="evidence" value="ECO:0007669"/>
    <property type="project" value="UniProtKB-ARBA"/>
</dbReference>
<dbReference type="AlphaFoldDB" id="A0A8J6P7I8"/>
<dbReference type="RefSeq" id="WP_163490559.1">
    <property type="nucleotide sequence ID" value="NZ_JACVEL010000001.1"/>
</dbReference>